<comment type="cofactor">
    <cofactor evidence="1">
        <name>FMN</name>
        <dbReference type="ChEBI" id="CHEBI:58210"/>
    </cofactor>
</comment>
<evidence type="ECO:0000256" key="4">
    <source>
        <dbReference type="ARBA" id="ARBA00022643"/>
    </source>
</evidence>
<evidence type="ECO:0000313" key="7">
    <source>
        <dbReference type="EMBL" id="MBU3843701.1"/>
    </source>
</evidence>
<proteinExistence type="inferred from homology"/>
<dbReference type="EMBL" id="JAHLFE010000044">
    <property type="protein sequence ID" value="MBU3843701.1"/>
    <property type="molecule type" value="Genomic_DNA"/>
</dbReference>
<keyword evidence="3" id="KW-0285">Flavoprotein</keyword>
<evidence type="ECO:0000313" key="8">
    <source>
        <dbReference type="Proteomes" id="UP000733611"/>
    </source>
</evidence>
<evidence type="ECO:0000256" key="2">
    <source>
        <dbReference type="ARBA" id="ARBA00007118"/>
    </source>
</evidence>
<gene>
    <name evidence="7" type="ORF">H9847_02350</name>
</gene>
<evidence type="ECO:0000259" key="6">
    <source>
        <dbReference type="Pfam" id="PF00881"/>
    </source>
</evidence>
<reference evidence="7" key="1">
    <citation type="journal article" date="2021" name="PeerJ">
        <title>Extensive microbial diversity within the chicken gut microbiome revealed by metagenomics and culture.</title>
        <authorList>
            <person name="Gilroy R."/>
            <person name="Ravi A."/>
            <person name="Getino M."/>
            <person name="Pursley I."/>
            <person name="Horton D.L."/>
            <person name="Alikhan N.F."/>
            <person name="Baker D."/>
            <person name="Gharbi K."/>
            <person name="Hall N."/>
            <person name="Watson M."/>
            <person name="Adriaenssens E.M."/>
            <person name="Foster-Nyarko E."/>
            <person name="Jarju S."/>
            <person name="Secka A."/>
            <person name="Antonio M."/>
            <person name="Oren A."/>
            <person name="Chaudhuri R.R."/>
            <person name="La Ragione R."/>
            <person name="Hildebrand F."/>
            <person name="Pallen M.J."/>
        </authorList>
    </citation>
    <scope>NUCLEOTIDE SEQUENCE</scope>
    <source>
        <strain evidence="7">378</strain>
    </source>
</reference>
<keyword evidence="4" id="KW-0288">FMN</keyword>
<dbReference type="AlphaFoldDB" id="A0A948X0T3"/>
<accession>A0A948X0T3</accession>
<feature type="domain" description="Nitroreductase" evidence="6">
    <location>
        <begin position="11"/>
        <end position="60"/>
    </location>
</feature>
<evidence type="ECO:0000256" key="3">
    <source>
        <dbReference type="ARBA" id="ARBA00022630"/>
    </source>
</evidence>
<name>A0A948X0T3_9GAMM</name>
<dbReference type="SUPFAM" id="SSF55469">
    <property type="entry name" value="FMN-dependent nitroreductase-like"/>
    <property type="match status" value="1"/>
</dbReference>
<dbReference type="InterPro" id="IPR000415">
    <property type="entry name" value="Nitroreductase-like"/>
</dbReference>
<keyword evidence="5" id="KW-0560">Oxidoreductase</keyword>
<dbReference type="GO" id="GO:0016491">
    <property type="term" value="F:oxidoreductase activity"/>
    <property type="evidence" value="ECO:0007669"/>
    <property type="project" value="UniProtKB-KW"/>
</dbReference>
<organism evidence="7 8">
    <name type="scientific">Candidatus Anaerobiospirillum pullicola</name>
    <dbReference type="NCBI Taxonomy" id="2838451"/>
    <lineage>
        <taxon>Bacteria</taxon>
        <taxon>Pseudomonadati</taxon>
        <taxon>Pseudomonadota</taxon>
        <taxon>Gammaproteobacteria</taxon>
        <taxon>Aeromonadales</taxon>
        <taxon>Succinivibrionaceae</taxon>
        <taxon>Anaerobiospirillum</taxon>
    </lineage>
</organism>
<dbReference type="PANTHER" id="PTHR43673:SF2">
    <property type="entry name" value="NITROREDUCTASE"/>
    <property type="match status" value="1"/>
</dbReference>
<evidence type="ECO:0000256" key="5">
    <source>
        <dbReference type="ARBA" id="ARBA00023002"/>
    </source>
</evidence>
<sequence>MTSAVLANMEVRYSCRGFSAQEVSEDDLDEILHAGQIAPSACNLQPYFFYVVRGESLQQLNSMRSWYEAPVLIVGCLCEQQGWKRGSDGLSFKQFDLALAMGQMALRATDLGLGSCFIASFTPYKLQEALKLPAEHCPEIVLAVGHPEANLVKNTQHSTRKSKSELVGYRS</sequence>
<evidence type="ECO:0000256" key="1">
    <source>
        <dbReference type="ARBA" id="ARBA00001917"/>
    </source>
</evidence>
<dbReference type="Gene3D" id="3.40.109.10">
    <property type="entry name" value="NADH Oxidase"/>
    <property type="match status" value="1"/>
</dbReference>
<protein>
    <submittedName>
        <fullName evidence="7">Nitroreductase family protein</fullName>
    </submittedName>
</protein>
<dbReference type="Pfam" id="PF00881">
    <property type="entry name" value="Nitroreductase"/>
    <property type="match status" value="2"/>
</dbReference>
<dbReference type="InterPro" id="IPR029479">
    <property type="entry name" value="Nitroreductase"/>
</dbReference>
<dbReference type="Proteomes" id="UP000733611">
    <property type="component" value="Unassembled WGS sequence"/>
</dbReference>
<reference evidence="7" key="2">
    <citation type="submission" date="2021-04" db="EMBL/GenBank/DDBJ databases">
        <authorList>
            <person name="Gilroy R."/>
        </authorList>
    </citation>
    <scope>NUCLEOTIDE SEQUENCE</scope>
    <source>
        <strain evidence="7">378</strain>
    </source>
</reference>
<dbReference type="PANTHER" id="PTHR43673">
    <property type="entry name" value="NAD(P)H NITROREDUCTASE YDGI-RELATED"/>
    <property type="match status" value="1"/>
</dbReference>
<comment type="caution">
    <text evidence="7">The sequence shown here is derived from an EMBL/GenBank/DDBJ whole genome shotgun (WGS) entry which is preliminary data.</text>
</comment>
<comment type="similarity">
    <text evidence="2">Belongs to the nitroreductase family.</text>
</comment>
<feature type="domain" description="Nitroreductase" evidence="6">
    <location>
        <begin position="61"/>
        <end position="146"/>
    </location>
</feature>